<dbReference type="Proteomes" id="UP000036367">
    <property type="component" value="Unassembled WGS sequence"/>
</dbReference>
<gene>
    <name evidence="1" type="ORF">RISK_001266</name>
</gene>
<evidence type="ECO:0000313" key="2">
    <source>
        <dbReference type="Proteomes" id="UP000036367"/>
    </source>
</evidence>
<dbReference type="STRING" id="595434.RISK_001266"/>
<evidence type="ECO:0000313" key="1">
    <source>
        <dbReference type="EMBL" id="KLU06702.1"/>
    </source>
</evidence>
<dbReference type="EMBL" id="LECT01000013">
    <property type="protein sequence ID" value="KLU06702.1"/>
    <property type="molecule type" value="Genomic_DNA"/>
</dbReference>
<dbReference type="AlphaFoldDB" id="A0A0J1BJK8"/>
<organism evidence="1 2">
    <name type="scientific">Rhodopirellula islandica</name>
    <dbReference type="NCBI Taxonomy" id="595434"/>
    <lineage>
        <taxon>Bacteria</taxon>
        <taxon>Pseudomonadati</taxon>
        <taxon>Planctomycetota</taxon>
        <taxon>Planctomycetia</taxon>
        <taxon>Pirellulales</taxon>
        <taxon>Pirellulaceae</taxon>
        <taxon>Rhodopirellula</taxon>
    </lineage>
</organism>
<comment type="caution">
    <text evidence="1">The sequence shown here is derived from an EMBL/GenBank/DDBJ whole genome shotgun (WGS) entry which is preliminary data.</text>
</comment>
<name>A0A0J1BJK8_RHOIS</name>
<dbReference type="PATRIC" id="fig|595434.4.peg.1215"/>
<protein>
    <submittedName>
        <fullName evidence="1">Uncharacterized protein</fullName>
    </submittedName>
</protein>
<reference evidence="1" key="1">
    <citation type="submission" date="2015-05" db="EMBL/GenBank/DDBJ databases">
        <title>Permanent draft genome of Rhodopirellula islandicus K833.</title>
        <authorList>
            <person name="Kizina J."/>
            <person name="Richter M."/>
            <person name="Glockner F.O."/>
            <person name="Harder J."/>
        </authorList>
    </citation>
    <scope>NUCLEOTIDE SEQUENCE [LARGE SCALE GENOMIC DNA]</scope>
    <source>
        <strain evidence="1">K833</strain>
    </source>
</reference>
<keyword evidence="2" id="KW-1185">Reference proteome</keyword>
<accession>A0A0J1BJK8</accession>
<proteinExistence type="predicted"/>
<sequence length="222" mass="24084">MRGFLMGSANLPMPWWFPRDIDDKHKERDMQKIDRTWSGAVGLLLALTLAFTGCGDSRPEGMPETYPASITITQDGVPLADATVVLYPEDSSLTRWPVGGTTDEQGTAALVTSTQYEGAPEGHFKVIVSKNVTEGDPYPKHPGQGATRDEINEYDRALKTGTFEVYKVVAKEYRTAGTTPLKVEVTSSGENLFSEDLGAAVKEIDVQASATSKGDASYTPME</sequence>